<dbReference type="Proteomes" id="UP000019084">
    <property type="component" value="Unassembled WGS sequence"/>
</dbReference>
<accession>W4SJ03</accession>
<dbReference type="AlphaFoldDB" id="W4SJ03"/>
<keyword evidence="1" id="KW-1133">Transmembrane helix</keyword>
<keyword evidence="1" id="KW-0472">Membrane</keyword>
<dbReference type="EMBL" id="BAVC01000258">
    <property type="protein sequence ID" value="GAE56570.1"/>
    <property type="molecule type" value="Genomic_DNA"/>
</dbReference>
<reference evidence="2 3" key="1">
    <citation type="submission" date="2014-01" db="EMBL/GenBank/DDBJ databases">
        <title>Genome sequence and analysis of Xanthomonas arboricola pv. pruni.</title>
        <authorList>
            <person name="Fujikawa T."/>
            <person name="Nakazono-Nagaoka E."/>
        </authorList>
    </citation>
    <scope>NUCLEOTIDE SEQUENCE [LARGE SCALE GENOMIC DNA]</scope>
    <source>
        <strain evidence="3">MAFF 301420</strain>
    </source>
</reference>
<proteinExistence type="predicted"/>
<evidence type="ECO:0000313" key="2">
    <source>
        <dbReference type="EMBL" id="GAE56570.1"/>
    </source>
</evidence>
<protein>
    <recommendedName>
        <fullName evidence="4">Secreted protein</fullName>
    </recommendedName>
</protein>
<name>W4SJ03_9XANT</name>
<evidence type="ECO:0000313" key="3">
    <source>
        <dbReference type="Proteomes" id="UP000019084"/>
    </source>
</evidence>
<keyword evidence="1" id="KW-0812">Transmembrane</keyword>
<gene>
    <name evidence="2" type="ORF">XPR_3205</name>
</gene>
<feature type="transmembrane region" description="Helical" evidence="1">
    <location>
        <begin position="32"/>
        <end position="50"/>
    </location>
</feature>
<evidence type="ECO:0008006" key="4">
    <source>
        <dbReference type="Google" id="ProtNLM"/>
    </source>
</evidence>
<comment type="caution">
    <text evidence="2">The sequence shown here is derived from an EMBL/GenBank/DDBJ whole genome shotgun (WGS) entry which is preliminary data.</text>
</comment>
<evidence type="ECO:0000256" key="1">
    <source>
        <dbReference type="SAM" id="Phobius"/>
    </source>
</evidence>
<organism evidence="2 3">
    <name type="scientific">Xanthomonas arboricola pv. pruni MAFF 301420</name>
    <dbReference type="NCBI Taxonomy" id="1418095"/>
    <lineage>
        <taxon>Bacteria</taxon>
        <taxon>Pseudomonadati</taxon>
        <taxon>Pseudomonadota</taxon>
        <taxon>Gammaproteobacteria</taxon>
        <taxon>Lysobacterales</taxon>
        <taxon>Lysobacteraceae</taxon>
        <taxon>Xanthomonas</taxon>
    </lineage>
</organism>
<sequence length="178" mass="18566">MRAARREGRPAATEVARGRAALRSAAESVMRLVRYLFVLIVVLSTSAWAVPTQADLPIAWVQAALHTQPPTERDLRVGVAPCDLTAQGAAARTCSLSVHTDQGDCGPACGPWAGRGVGSTHRVGTGMPGAWSTRGQFKVAFSNGSERDGRLHPVAPHCTAGLADAPAGIQPHARDCVG</sequence>